<organism evidence="2 3">
    <name type="scientific">Penicillium cf. viridicatum</name>
    <dbReference type="NCBI Taxonomy" id="2972119"/>
    <lineage>
        <taxon>Eukaryota</taxon>
        <taxon>Fungi</taxon>
        <taxon>Dikarya</taxon>
        <taxon>Ascomycota</taxon>
        <taxon>Pezizomycotina</taxon>
        <taxon>Eurotiomycetes</taxon>
        <taxon>Eurotiomycetidae</taxon>
        <taxon>Eurotiales</taxon>
        <taxon>Aspergillaceae</taxon>
        <taxon>Penicillium</taxon>
    </lineage>
</organism>
<comment type="caution">
    <text evidence="2">The sequence shown here is derived from an EMBL/GenBank/DDBJ whole genome shotgun (WGS) entry which is preliminary data.</text>
</comment>
<evidence type="ECO:0000313" key="2">
    <source>
        <dbReference type="EMBL" id="KAJ5203467.1"/>
    </source>
</evidence>
<protein>
    <submittedName>
        <fullName evidence="2">Uncharacterized protein</fullName>
    </submittedName>
</protein>
<accession>A0A9W9MLP5</accession>
<dbReference type="OrthoDB" id="4345076at2759"/>
<keyword evidence="3" id="KW-1185">Reference proteome</keyword>
<evidence type="ECO:0000313" key="3">
    <source>
        <dbReference type="Proteomes" id="UP001150942"/>
    </source>
</evidence>
<proteinExistence type="predicted"/>
<name>A0A9W9MLP5_9EURO</name>
<dbReference type="AlphaFoldDB" id="A0A9W9MLP5"/>
<sequence>MQPTHTEDQQPLDMAAPQKNPPRPERKRLGRPPHESTSWHPRNARKWTVLQTSTGGRTVKKSASLGTKYESGIVCEVFFAALRREYTVLSIISQIPSPIGHPRIISADFQSGVLVLGSPKVHWTPLRRRVNEPVLDLDSLLQMKRELLDYVRLLYVKGVKYKVKPNNLFPIRKSAGGWLLYLGGWVETDFCSTPARIQSPEWKAQEKEQLDEVERMFTELCARVNERDRAICNNVVKHNDQG</sequence>
<gene>
    <name evidence="2" type="ORF">N7449_005546</name>
</gene>
<evidence type="ECO:0000256" key="1">
    <source>
        <dbReference type="SAM" id="MobiDB-lite"/>
    </source>
</evidence>
<reference evidence="2" key="1">
    <citation type="submission" date="2022-11" db="EMBL/GenBank/DDBJ databases">
        <authorList>
            <person name="Petersen C."/>
        </authorList>
    </citation>
    <scope>NUCLEOTIDE SEQUENCE</scope>
    <source>
        <strain evidence="2">IBT 20477</strain>
    </source>
</reference>
<feature type="region of interest" description="Disordered" evidence="1">
    <location>
        <begin position="1"/>
        <end position="45"/>
    </location>
</feature>
<dbReference type="Proteomes" id="UP001150942">
    <property type="component" value="Unassembled WGS sequence"/>
</dbReference>
<dbReference type="EMBL" id="JAPQKQ010000003">
    <property type="protein sequence ID" value="KAJ5203467.1"/>
    <property type="molecule type" value="Genomic_DNA"/>
</dbReference>
<reference evidence="2" key="2">
    <citation type="journal article" date="2023" name="IMA Fungus">
        <title>Comparative genomic study of the Penicillium genus elucidates a diverse pangenome and 15 lateral gene transfer events.</title>
        <authorList>
            <person name="Petersen C."/>
            <person name="Sorensen T."/>
            <person name="Nielsen M.R."/>
            <person name="Sondergaard T.E."/>
            <person name="Sorensen J.L."/>
            <person name="Fitzpatrick D.A."/>
            <person name="Frisvad J.C."/>
            <person name="Nielsen K.L."/>
        </authorList>
    </citation>
    <scope>NUCLEOTIDE SEQUENCE</scope>
    <source>
        <strain evidence="2">IBT 20477</strain>
    </source>
</reference>